<name>A0A1I7Z126_9BILA</name>
<sequence length="87" mass="10082">MSDKDLTKQVIAFGVGKRSCYKAPDNLDTLDHFELRPEVQIRSRGERSSYYRRTFHIVVPEKDQKLRNVDRKGPLEPYLFPVSLTAG</sequence>
<proteinExistence type="predicted"/>
<keyword evidence="1" id="KW-1185">Reference proteome</keyword>
<organism evidence="1 2">
    <name type="scientific">Steinernema glaseri</name>
    <dbReference type="NCBI Taxonomy" id="37863"/>
    <lineage>
        <taxon>Eukaryota</taxon>
        <taxon>Metazoa</taxon>
        <taxon>Ecdysozoa</taxon>
        <taxon>Nematoda</taxon>
        <taxon>Chromadorea</taxon>
        <taxon>Rhabditida</taxon>
        <taxon>Tylenchina</taxon>
        <taxon>Panagrolaimomorpha</taxon>
        <taxon>Strongyloidoidea</taxon>
        <taxon>Steinernematidae</taxon>
        <taxon>Steinernema</taxon>
    </lineage>
</organism>
<dbReference type="AlphaFoldDB" id="A0A1I7Z126"/>
<protein>
    <submittedName>
        <fullName evidence="2">Transposase</fullName>
    </submittedName>
</protein>
<dbReference type="Proteomes" id="UP000095287">
    <property type="component" value="Unplaced"/>
</dbReference>
<evidence type="ECO:0000313" key="2">
    <source>
        <dbReference type="WBParaSite" id="L893_g2176.t1"/>
    </source>
</evidence>
<reference evidence="2" key="1">
    <citation type="submission" date="2016-11" db="UniProtKB">
        <authorList>
            <consortium name="WormBaseParasite"/>
        </authorList>
    </citation>
    <scope>IDENTIFICATION</scope>
</reference>
<evidence type="ECO:0000313" key="1">
    <source>
        <dbReference type="Proteomes" id="UP000095287"/>
    </source>
</evidence>
<dbReference type="WBParaSite" id="L893_g2176.t1">
    <property type="protein sequence ID" value="L893_g2176.t1"/>
    <property type="gene ID" value="L893_g2176"/>
</dbReference>
<accession>A0A1I7Z126</accession>